<protein>
    <submittedName>
        <fullName evidence="7">Dihydropyrimidinase</fullName>
        <ecNumber evidence="7">3.5.2.2</ecNumber>
    </submittedName>
</protein>
<dbReference type="EC" id="3.5.2.2" evidence="7"/>
<dbReference type="InterPro" id="IPR032466">
    <property type="entry name" value="Metal_Hydrolase"/>
</dbReference>
<dbReference type="Gene3D" id="3.20.20.140">
    <property type="entry name" value="Metal-dependent hydrolases"/>
    <property type="match status" value="1"/>
</dbReference>
<dbReference type="PANTHER" id="PTHR11647">
    <property type="entry name" value="HYDRANTOINASE/DIHYDROPYRIMIDINASE FAMILY MEMBER"/>
    <property type="match status" value="1"/>
</dbReference>
<feature type="modified residue" description="N6-carboxylysine" evidence="5">
    <location>
        <position position="150"/>
    </location>
</feature>
<comment type="cofactor">
    <cofactor evidence="1">
        <name>Zn(2+)</name>
        <dbReference type="ChEBI" id="CHEBI:29105"/>
    </cofactor>
</comment>
<dbReference type="GO" id="GO:0005829">
    <property type="term" value="C:cytosol"/>
    <property type="evidence" value="ECO:0007669"/>
    <property type="project" value="TreeGrafter"/>
</dbReference>
<dbReference type="SUPFAM" id="SSF51338">
    <property type="entry name" value="Composite domain of metallo-dependent hydrolases"/>
    <property type="match status" value="1"/>
</dbReference>
<dbReference type="EMBL" id="CP034413">
    <property type="protein sequence ID" value="QCI60442.1"/>
    <property type="molecule type" value="Genomic_DNA"/>
</dbReference>
<dbReference type="Pfam" id="PF01979">
    <property type="entry name" value="Amidohydro_1"/>
    <property type="match status" value="1"/>
</dbReference>
<organism evidence="7 8">
    <name type="scientific">Dysosmobacter welbionis</name>
    <dbReference type="NCBI Taxonomy" id="2093857"/>
    <lineage>
        <taxon>Bacteria</taxon>
        <taxon>Bacillati</taxon>
        <taxon>Bacillota</taxon>
        <taxon>Clostridia</taxon>
        <taxon>Eubacteriales</taxon>
        <taxon>Oscillospiraceae</taxon>
        <taxon>Dysosmobacter</taxon>
    </lineage>
</organism>
<evidence type="ECO:0000313" key="7">
    <source>
        <dbReference type="EMBL" id="QCI60442.1"/>
    </source>
</evidence>
<comment type="PTM">
    <text evidence="5">Carbamylation allows a single lysine to coordinate two divalent metal cations.</text>
</comment>
<name>A0A4D7B244_9FIRM</name>
<dbReference type="SUPFAM" id="SSF51556">
    <property type="entry name" value="Metallo-dependent hydrolases"/>
    <property type="match status" value="1"/>
</dbReference>
<evidence type="ECO:0000256" key="4">
    <source>
        <dbReference type="ARBA" id="ARBA00022801"/>
    </source>
</evidence>
<dbReference type="AlphaFoldDB" id="A0A4D7B244"/>
<gene>
    <name evidence="7" type="primary">hydA</name>
    <name evidence="7" type="ORF">EIO64_15500</name>
</gene>
<comment type="similarity">
    <text evidence="2">Belongs to the metallo-dependent hydrolases superfamily. Hydantoinase/dihydropyrimidinase family.</text>
</comment>
<dbReference type="GO" id="GO:0004157">
    <property type="term" value="F:dihydropyrimidinase activity"/>
    <property type="evidence" value="ECO:0007669"/>
    <property type="project" value="UniProtKB-EC"/>
</dbReference>
<evidence type="ECO:0000259" key="6">
    <source>
        <dbReference type="Pfam" id="PF01979"/>
    </source>
</evidence>
<dbReference type="RefSeq" id="WP_119310762.1">
    <property type="nucleotide sequence ID" value="NZ_CP034413.3"/>
</dbReference>
<dbReference type="GO" id="GO:0046872">
    <property type="term" value="F:metal ion binding"/>
    <property type="evidence" value="ECO:0007669"/>
    <property type="project" value="UniProtKB-KW"/>
</dbReference>
<evidence type="ECO:0000256" key="2">
    <source>
        <dbReference type="ARBA" id="ARBA00008829"/>
    </source>
</evidence>
<evidence type="ECO:0000256" key="3">
    <source>
        <dbReference type="ARBA" id="ARBA00022723"/>
    </source>
</evidence>
<keyword evidence="8" id="KW-1185">Reference proteome</keyword>
<dbReference type="Gene3D" id="2.30.40.10">
    <property type="entry name" value="Urease, subunit C, domain 1"/>
    <property type="match status" value="1"/>
</dbReference>
<dbReference type="InterPro" id="IPR050378">
    <property type="entry name" value="Metallo-dep_Hydrolases_sf"/>
</dbReference>
<dbReference type="KEGG" id="obj:EIO64_15500"/>
<proteinExistence type="inferred from homology"/>
<evidence type="ECO:0000256" key="1">
    <source>
        <dbReference type="ARBA" id="ARBA00001947"/>
    </source>
</evidence>
<dbReference type="FunFam" id="3.20.20.140:FF:000174">
    <property type="entry name" value="Dihydropyrimidinase-related protein 2"/>
    <property type="match status" value="1"/>
</dbReference>
<evidence type="ECO:0000256" key="5">
    <source>
        <dbReference type="PIRSR" id="PIRSR611778-50"/>
    </source>
</evidence>
<reference evidence="8" key="1">
    <citation type="submission" date="2018-12" db="EMBL/GenBank/DDBJ databases">
        <title>Dusodibacter welbiota gen. nov., sp. nov., isolated from human faeces and emended description of the Oscillibacter genus.</title>
        <authorList>
            <person name="Le Roy T."/>
            <person name="Van der Smissen P."/>
            <person name="Delzenne N."/>
            <person name="Muccioli G."/>
            <person name="Collet J.F."/>
            <person name="Cani P.D."/>
        </authorList>
    </citation>
    <scope>NUCLEOTIDE SEQUENCE [LARGE SCALE GENOMIC DNA]</scope>
    <source>
        <strain evidence="8">J115</strain>
    </source>
</reference>
<feature type="domain" description="Amidohydrolase-related" evidence="6">
    <location>
        <begin position="49"/>
        <end position="444"/>
    </location>
</feature>
<keyword evidence="3" id="KW-0479">Metal-binding</keyword>
<accession>A0A4D7B244</accession>
<dbReference type="Proteomes" id="UP000298642">
    <property type="component" value="Chromosome"/>
</dbReference>
<keyword evidence="4 7" id="KW-0378">Hydrolase</keyword>
<dbReference type="NCBIfam" id="TIGR02033">
    <property type="entry name" value="D-hydantoinase"/>
    <property type="match status" value="1"/>
</dbReference>
<dbReference type="PANTHER" id="PTHR11647:SF1">
    <property type="entry name" value="COLLAPSIN RESPONSE MEDIATOR PROTEIN"/>
    <property type="match status" value="1"/>
</dbReference>
<evidence type="ECO:0000313" key="8">
    <source>
        <dbReference type="Proteomes" id="UP000298642"/>
    </source>
</evidence>
<dbReference type="InterPro" id="IPR011778">
    <property type="entry name" value="Hydantoinase/dihydroPyrase"/>
</dbReference>
<sequence length="490" mass="54026">MRTLVKNGTIVTAESEYKADILIVDEKITSIGTNLEGPFDRILDAEGKYVLPGGVDNHAHFEALNTDGITTNEPYATTWVALQGGTTTIVDFCTNEPGMNLVDSVNYRLNVRAKGKVAPDIAIHACCNDFTDETVGEIKKLVEMGVPTMKLFLAYKGTSLYMDDSKLLACLEEAGKQGMTMMVHAENPDVLDKCRNDAAATGHYEPKYHYMTRPPYGEAEAVSRAIRFADAMHCPMCIVHVSCIEAGEEIRKARAEGKAVIGETCPHYLVLDKHKMDHPDWHIAARWICSPALRDKEDQDYLWKALNKDWLSICGSDNSGIPQAQKNWGWDEEHQRCDFRMVPNGCPGAGDRMNALWTYGVAAGRMTRQKFVDVCCTTPAKLNGIYPRKGTIQVGADADLVLFDPDYKGTITLETNPTGVEYNVFEGLEQIGRADTVLLRGSVVVENGRYLGEVTEVVADGITYQGCTSANGKFIPGKPYGLGYDLLKRS</sequence>
<dbReference type="InterPro" id="IPR011059">
    <property type="entry name" value="Metal-dep_hydrolase_composite"/>
</dbReference>
<dbReference type="InterPro" id="IPR006680">
    <property type="entry name" value="Amidohydro-rel"/>
</dbReference>